<keyword evidence="1" id="KW-0812">Transmembrane</keyword>
<dbReference type="SUPFAM" id="SSF53300">
    <property type="entry name" value="vWA-like"/>
    <property type="match status" value="1"/>
</dbReference>
<evidence type="ECO:0000256" key="1">
    <source>
        <dbReference type="SAM" id="Phobius"/>
    </source>
</evidence>
<protein>
    <recommendedName>
        <fullName evidence="4">VWFA domain-containing protein</fullName>
    </recommendedName>
</protein>
<evidence type="ECO:0008006" key="4">
    <source>
        <dbReference type="Google" id="ProtNLM"/>
    </source>
</evidence>
<organism evidence="2 3">
    <name type="scientific">Candidatus Yanofskybacteria bacterium RIFCSPLOWO2_01_FULL_42_49</name>
    <dbReference type="NCBI Taxonomy" id="1802694"/>
    <lineage>
        <taxon>Bacteria</taxon>
        <taxon>Candidatus Yanofskyibacteriota</taxon>
    </lineage>
</organism>
<dbReference type="Proteomes" id="UP000178227">
    <property type="component" value="Unassembled WGS sequence"/>
</dbReference>
<feature type="transmembrane region" description="Helical" evidence="1">
    <location>
        <begin position="29"/>
        <end position="52"/>
    </location>
</feature>
<dbReference type="EMBL" id="MGKI01000006">
    <property type="protein sequence ID" value="OGN23021.1"/>
    <property type="molecule type" value="Genomic_DNA"/>
</dbReference>
<keyword evidence="1" id="KW-1133">Transmembrane helix</keyword>
<comment type="caution">
    <text evidence="2">The sequence shown here is derived from an EMBL/GenBank/DDBJ whole genome shotgun (WGS) entry which is preliminary data.</text>
</comment>
<feature type="transmembrane region" description="Helical" evidence="1">
    <location>
        <begin position="361"/>
        <end position="378"/>
    </location>
</feature>
<evidence type="ECO:0000313" key="3">
    <source>
        <dbReference type="Proteomes" id="UP000178227"/>
    </source>
</evidence>
<dbReference type="InterPro" id="IPR036465">
    <property type="entry name" value="vWFA_dom_sf"/>
</dbReference>
<reference evidence="2 3" key="1">
    <citation type="journal article" date="2016" name="Nat. Commun.">
        <title>Thousands of microbial genomes shed light on interconnected biogeochemical processes in an aquifer system.</title>
        <authorList>
            <person name="Anantharaman K."/>
            <person name="Brown C.T."/>
            <person name="Hug L.A."/>
            <person name="Sharon I."/>
            <person name="Castelle C.J."/>
            <person name="Probst A.J."/>
            <person name="Thomas B.C."/>
            <person name="Singh A."/>
            <person name="Wilkins M.J."/>
            <person name="Karaoz U."/>
            <person name="Brodie E.L."/>
            <person name="Williams K.H."/>
            <person name="Hubbard S.S."/>
            <person name="Banfield J.F."/>
        </authorList>
    </citation>
    <scope>NUCLEOTIDE SEQUENCE [LARGE SCALE GENOMIC DNA]</scope>
</reference>
<feature type="transmembrane region" description="Helical" evidence="1">
    <location>
        <begin position="87"/>
        <end position="105"/>
    </location>
</feature>
<proteinExistence type="predicted"/>
<name>A0A1F8GCN5_9BACT</name>
<gene>
    <name evidence="2" type="ORF">A2918_02725</name>
</gene>
<accession>A0A1F8GCN5</accession>
<dbReference type="AlphaFoldDB" id="A0A1F8GCN5"/>
<sequence>MLDRTKEVLNLIWSVLVSFKDTDFGQVSFGSLGLALGAGLFLLTVFLCKMLWGRNKFRHNYSGHEIPAEYDESASLLRRLICAFPKFLLGLSAVFLLITLANPYLPRTKIETIVESRERAELIDNSSSMGWPFGNSGKSACEVTRDAHLRFLRMRRGQNDRVSLWVFSNNPYMREGFIIDDDVYMMQVEDAPCVMVNRAHWSLPENDINDQYLDNIVPRDKVKIIETEAATNLIGGLRAVIKYFDEEGRKDIRRKSLLIVTDAAVEADPETEFMELRKRNIIPYMIHVKPNEIGERQFNASWKLETAELTKQRVRQYGGVVFDVSDRASAERAYAEINRLETAPFDIVRHLFRVLIFQRPLMVALVLSFFAMILGVIVREEFP</sequence>
<dbReference type="STRING" id="1802694.A2918_02725"/>
<dbReference type="Gene3D" id="3.40.50.410">
    <property type="entry name" value="von Willebrand factor, type A domain"/>
    <property type="match status" value="1"/>
</dbReference>
<keyword evidence="1" id="KW-0472">Membrane</keyword>
<evidence type="ECO:0000313" key="2">
    <source>
        <dbReference type="EMBL" id="OGN23021.1"/>
    </source>
</evidence>